<dbReference type="AlphaFoldDB" id="A0A6M3JVQ5"/>
<sequence length="155" mass="18081">MKIRQGFVSNSSSSSFLIAQLKKPEKCPTCGRCDPDIEELFDRGSSYDTSINHHGVERLLEEKKVGLKNEKDTLRDLERGYIAKSRWYETKEDQICSLKQEIKILEDDIKTLKEWDEKYDNILYVTVGDHDTYVNEVLNQMVKNNEIVKGWSDED</sequence>
<accession>A0A6M3JVQ5</accession>
<name>A0A6M3JVQ5_9ZZZZ</name>
<dbReference type="EMBL" id="MT142076">
    <property type="protein sequence ID" value="QJA74126.1"/>
    <property type="molecule type" value="Genomic_DNA"/>
</dbReference>
<protein>
    <submittedName>
        <fullName evidence="1">Uncharacterized protein</fullName>
    </submittedName>
</protein>
<organism evidence="1">
    <name type="scientific">viral metagenome</name>
    <dbReference type="NCBI Taxonomy" id="1070528"/>
    <lineage>
        <taxon>unclassified sequences</taxon>
        <taxon>metagenomes</taxon>
        <taxon>organismal metagenomes</taxon>
    </lineage>
</organism>
<proteinExistence type="predicted"/>
<gene>
    <name evidence="1" type="ORF">MM415A02091_0005</name>
</gene>
<evidence type="ECO:0000313" key="1">
    <source>
        <dbReference type="EMBL" id="QJA74126.1"/>
    </source>
</evidence>
<reference evidence="1" key="1">
    <citation type="submission" date="2020-03" db="EMBL/GenBank/DDBJ databases">
        <title>The deep terrestrial virosphere.</title>
        <authorList>
            <person name="Holmfeldt K."/>
            <person name="Nilsson E."/>
            <person name="Simone D."/>
            <person name="Lopez-Fernandez M."/>
            <person name="Wu X."/>
            <person name="de Brujin I."/>
            <person name="Lundin D."/>
            <person name="Andersson A."/>
            <person name="Bertilsson S."/>
            <person name="Dopson M."/>
        </authorList>
    </citation>
    <scope>NUCLEOTIDE SEQUENCE</scope>
    <source>
        <strain evidence="1">MM415A02091</strain>
    </source>
</reference>